<evidence type="ECO:0000313" key="3">
    <source>
        <dbReference type="Proteomes" id="UP000051658"/>
    </source>
</evidence>
<dbReference type="PROSITE" id="PS50883">
    <property type="entry name" value="EAL"/>
    <property type="match status" value="1"/>
</dbReference>
<dbReference type="Gene3D" id="3.20.20.450">
    <property type="entry name" value="EAL domain"/>
    <property type="match status" value="1"/>
</dbReference>
<evidence type="ECO:0000313" key="2">
    <source>
        <dbReference type="EMBL" id="KRN57802.1"/>
    </source>
</evidence>
<evidence type="ECO:0000259" key="1">
    <source>
        <dbReference type="PROSITE" id="PS50883"/>
    </source>
</evidence>
<proteinExistence type="predicted"/>
<dbReference type="SUPFAM" id="SSF141868">
    <property type="entry name" value="EAL domain-like"/>
    <property type="match status" value="1"/>
</dbReference>
<dbReference type="Proteomes" id="UP000051658">
    <property type="component" value="Unassembled WGS sequence"/>
</dbReference>
<dbReference type="InterPro" id="IPR050706">
    <property type="entry name" value="Cyclic-di-GMP_PDE-like"/>
</dbReference>
<dbReference type="SMART" id="SM00052">
    <property type="entry name" value="EAL"/>
    <property type="match status" value="1"/>
</dbReference>
<name>A0A0R2I7L1_CARDV</name>
<dbReference type="GeneID" id="89589564"/>
<dbReference type="GO" id="GO:0071111">
    <property type="term" value="F:cyclic-guanylate-specific phosphodiesterase activity"/>
    <property type="evidence" value="ECO:0007669"/>
    <property type="project" value="InterPro"/>
</dbReference>
<gene>
    <name evidence="2" type="ORF">IV74_GL001057</name>
</gene>
<comment type="caution">
    <text evidence="2">The sequence shown here is derived from an EMBL/GenBank/DDBJ whole genome shotgun (WGS) entry which is preliminary data.</text>
</comment>
<dbReference type="Pfam" id="PF00563">
    <property type="entry name" value="EAL"/>
    <property type="match status" value="1"/>
</dbReference>
<dbReference type="InterPro" id="IPR035919">
    <property type="entry name" value="EAL_sf"/>
</dbReference>
<dbReference type="PATRIC" id="fig|1449336.4.peg.1082"/>
<reference evidence="2 3" key="1">
    <citation type="journal article" date="2015" name="Genome Announc.">
        <title>Expanding the biotechnology potential of lactobacilli through comparative genomics of 213 strains and associated genera.</title>
        <authorList>
            <person name="Sun Z."/>
            <person name="Harris H.M."/>
            <person name="McCann A."/>
            <person name="Guo C."/>
            <person name="Argimon S."/>
            <person name="Zhang W."/>
            <person name="Yang X."/>
            <person name="Jeffery I.B."/>
            <person name="Cooney J.C."/>
            <person name="Kagawa T.F."/>
            <person name="Liu W."/>
            <person name="Song Y."/>
            <person name="Salvetti E."/>
            <person name="Wrobel A."/>
            <person name="Rasinkangas P."/>
            <person name="Parkhill J."/>
            <person name="Rea M.C."/>
            <person name="O'Sullivan O."/>
            <person name="Ritari J."/>
            <person name="Douillard F.P."/>
            <person name="Paul Ross R."/>
            <person name="Yang R."/>
            <person name="Briner A.E."/>
            <person name="Felis G.E."/>
            <person name="de Vos W.M."/>
            <person name="Barrangou R."/>
            <person name="Klaenhammer T.R."/>
            <person name="Caufield P.W."/>
            <person name="Cui Y."/>
            <person name="Zhang H."/>
            <person name="O'Toole P.W."/>
        </authorList>
    </citation>
    <scope>NUCLEOTIDE SEQUENCE [LARGE SCALE GENOMIC DNA]</scope>
    <source>
        <strain evidence="2 3">DSM 20623</strain>
    </source>
</reference>
<dbReference type="eggNOG" id="COG2200">
    <property type="taxonomic scope" value="Bacteria"/>
</dbReference>
<protein>
    <recommendedName>
        <fullName evidence="1">EAL domain-containing protein</fullName>
    </recommendedName>
</protein>
<dbReference type="PANTHER" id="PTHR33121:SF71">
    <property type="entry name" value="OXYGEN SENSOR PROTEIN DOSP"/>
    <property type="match status" value="1"/>
</dbReference>
<dbReference type="CDD" id="cd01948">
    <property type="entry name" value="EAL"/>
    <property type="match status" value="1"/>
</dbReference>
<dbReference type="PANTHER" id="PTHR33121">
    <property type="entry name" value="CYCLIC DI-GMP PHOSPHODIESTERASE PDEF"/>
    <property type="match status" value="1"/>
</dbReference>
<keyword evidence="3" id="KW-1185">Reference proteome</keyword>
<accession>A0A0R2I7L1</accession>
<dbReference type="EMBL" id="JQBS01000001">
    <property type="protein sequence ID" value="KRN57802.1"/>
    <property type="molecule type" value="Genomic_DNA"/>
</dbReference>
<sequence length="262" mass="30153">MEQLHKIKAIQKAIIQKQYSVYYQPKIEKQTRKIIGAEALMRLKVEADIVSPFEFINEVIRLGKMAEMQAYLIKEVVAKLNSETLIHKEFSISVNINAEDLVNERYIEGIIEELKKELLNPSQLELEITEKKEIVDLMKAQKNVTKLKELAIKLSLDDFGKGYSSLAYLKAFPIDTLKIDQSFVQEALVSWKTQEIIRAIIQLSHNLNIQVVAEGVETIEQLQFLDDLGCDIYQGFYFDAAIPFSQLKEKWLEDKEGNSLIN</sequence>
<dbReference type="AlphaFoldDB" id="A0A0R2I7L1"/>
<dbReference type="InterPro" id="IPR001633">
    <property type="entry name" value="EAL_dom"/>
</dbReference>
<organism evidence="2 3">
    <name type="scientific">Carnobacterium divergens DSM 20623</name>
    <dbReference type="NCBI Taxonomy" id="1449336"/>
    <lineage>
        <taxon>Bacteria</taxon>
        <taxon>Bacillati</taxon>
        <taxon>Bacillota</taxon>
        <taxon>Bacilli</taxon>
        <taxon>Lactobacillales</taxon>
        <taxon>Carnobacteriaceae</taxon>
        <taxon>Carnobacterium</taxon>
    </lineage>
</organism>
<dbReference type="RefSeq" id="WP_034568473.1">
    <property type="nucleotide sequence ID" value="NZ_JQBS01000001.1"/>
</dbReference>
<feature type="domain" description="EAL" evidence="1">
    <location>
        <begin position="3"/>
        <end position="255"/>
    </location>
</feature>